<dbReference type="RefSeq" id="WP_394827805.1">
    <property type="nucleotide sequence ID" value="NZ_CP089984.1"/>
</dbReference>
<accession>A0ABZ2M6B8</accession>
<keyword evidence="2" id="KW-1185">Reference proteome</keyword>
<evidence type="ECO:0008006" key="3">
    <source>
        <dbReference type="Google" id="ProtNLM"/>
    </source>
</evidence>
<evidence type="ECO:0000313" key="2">
    <source>
        <dbReference type="Proteomes" id="UP001370348"/>
    </source>
</evidence>
<gene>
    <name evidence="1" type="ORF">LZC94_12985</name>
</gene>
<dbReference type="NCBIfam" id="NF040603">
    <property type="entry name" value="choice_anch_P"/>
    <property type="match status" value="1"/>
</dbReference>
<reference evidence="1 2" key="1">
    <citation type="submission" date="2021-12" db="EMBL/GenBank/DDBJ databases">
        <title>Discovery of the Pendulisporaceae a myxobacterial family with distinct sporulation behavior and unique specialized metabolism.</title>
        <authorList>
            <person name="Garcia R."/>
            <person name="Popoff A."/>
            <person name="Bader C.D."/>
            <person name="Loehr J."/>
            <person name="Walesch S."/>
            <person name="Walt C."/>
            <person name="Boldt J."/>
            <person name="Bunk B."/>
            <person name="Haeckl F.J.F.P.J."/>
            <person name="Gunesch A.P."/>
            <person name="Birkelbach J."/>
            <person name="Nuebel U."/>
            <person name="Pietschmann T."/>
            <person name="Bach T."/>
            <person name="Mueller R."/>
        </authorList>
    </citation>
    <scope>NUCLEOTIDE SEQUENCE [LARGE SCALE GENOMIC DNA]</scope>
    <source>
        <strain evidence="1 2">MSr11954</strain>
    </source>
</reference>
<proteinExistence type="predicted"/>
<protein>
    <recommendedName>
        <fullName evidence="3">Curli production assembly/transport component CsgG</fullName>
    </recommendedName>
</protein>
<dbReference type="EMBL" id="CP089984">
    <property type="protein sequence ID" value="WXB18163.1"/>
    <property type="molecule type" value="Genomic_DNA"/>
</dbReference>
<sequence>MIKSNLVRAGILGLFAASFGVVGCASGDTGGSSSDELLGDQVAQQDPGAADGDFSPARSYSGRAIAATVKVGKPNGIADYSDNVFLSDTTPLASKGGELAESLVTVNLGTLLKAGVANASTKSTKWGTLSRASVANAALFGGYAGGLLGDVLGDSGHGGDLAVDLRQILSDLGLDNLVKDLFGKGGALELGIRADVVEEDARAWCDSKGRGHSAAGVKILNLSVNGRPILVTQEPNQTIDLGIAKIIINAQDKSNRGAAIDAAAIEVTVLDVVDVKVARAAAGVTCGCSHGCGDF</sequence>
<dbReference type="Proteomes" id="UP001370348">
    <property type="component" value="Chromosome"/>
</dbReference>
<dbReference type="PROSITE" id="PS51257">
    <property type="entry name" value="PROKAR_LIPOPROTEIN"/>
    <property type="match status" value="1"/>
</dbReference>
<name>A0ABZ2M6B8_9BACT</name>
<organism evidence="1 2">
    <name type="scientific">Pendulispora albinea</name>
    <dbReference type="NCBI Taxonomy" id="2741071"/>
    <lineage>
        <taxon>Bacteria</taxon>
        <taxon>Pseudomonadati</taxon>
        <taxon>Myxococcota</taxon>
        <taxon>Myxococcia</taxon>
        <taxon>Myxococcales</taxon>
        <taxon>Sorangiineae</taxon>
        <taxon>Pendulisporaceae</taxon>
        <taxon>Pendulispora</taxon>
    </lineage>
</organism>
<evidence type="ECO:0000313" key="1">
    <source>
        <dbReference type="EMBL" id="WXB18163.1"/>
    </source>
</evidence>